<feature type="region of interest" description="Disordered" evidence="2">
    <location>
        <begin position="351"/>
        <end position="376"/>
    </location>
</feature>
<name>A0A6J4Q4F2_9ACTN</name>
<dbReference type="PANTHER" id="PTHR33392">
    <property type="entry name" value="POLYISOPRENYL-TEICHOIC ACID--PEPTIDOGLYCAN TEICHOIC ACID TRANSFERASE TAGU"/>
    <property type="match status" value="1"/>
</dbReference>
<feature type="region of interest" description="Disordered" evidence="2">
    <location>
        <begin position="25"/>
        <end position="111"/>
    </location>
</feature>
<evidence type="ECO:0000256" key="1">
    <source>
        <dbReference type="ARBA" id="ARBA00006068"/>
    </source>
</evidence>
<sequence>MLALLTILAGVMVGVVAQAGVSLPSLMPSNEDLARGGSSGGTAEEPGLAAERNPVEGTVLSAGRGAPEPQPEETTREATGEVAGGQEEAAADEEKASERPEAPPPASGEPLNVLILGVDRRPSESEGASSRSDTIVLAQVSPGSGRVEMLSVPRDLLVEIEPGVEDRINTAYAYGGVEQATAVMEDLTGIAVDRYAIVDFGGFEDAINALGGVTLEVEEPIRVGIEGRRVYIPAGRQELDGLEALAYARYRGTACGDLGRIKRQQRLVAALRQQALGWNTITRLPGIVKVAHENVDTNLGIVQAISLGRTLAGHGEEGGMKSFQLKGDPDTLPNGDAVLVPDEAANAEILEDFRDGSPTRPGQKRAPAEDPPSSEC</sequence>
<accession>A0A6J4Q4F2</accession>
<comment type="similarity">
    <text evidence="1">Belongs to the LytR/CpsA/Psr (LCP) family.</text>
</comment>
<protein>
    <recommendedName>
        <fullName evidence="3">Cell envelope-related transcriptional attenuator domain-containing protein</fullName>
    </recommendedName>
</protein>
<dbReference type="NCBIfam" id="TIGR00350">
    <property type="entry name" value="lytR_cpsA_psr"/>
    <property type="match status" value="1"/>
</dbReference>
<evidence type="ECO:0000259" key="3">
    <source>
        <dbReference type="Pfam" id="PF03816"/>
    </source>
</evidence>
<feature type="compositionally biased region" description="Basic and acidic residues" evidence="2">
    <location>
        <begin position="92"/>
        <end position="101"/>
    </location>
</feature>
<dbReference type="InterPro" id="IPR004474">
    <property type="entry name" value="LytR_CpsA_psr"/>
</dbReference>
<evidence type="ECO:0000256" key="2">
    <source>
        <dbReference type="SAM" id="MobiDB-lite"/>
    </source>
</evidence>
<dbReference type="PANTHER" id="PTHR33392:SF6">
    <property type="entry name" value="POLYISOPRENYL-TEICHOIC ACID--PEPTIDOGLYCAN TEICHOIC ACID TRANSFERASE TAGU"/>
    <property type="match status" value="1"/>
</dbReference>
<evidence type="ECO:0000313" key="4">
    <source>
        <dbReference type="EMBL" id="CAA9434534.1"/>
    </source>
</evidence>
<gene>
    <name evidence="4" type="ORF">AVDCRST_MAG22-3545</name>
</gene>
<reference evidence="4" key="1">
    <citation type="submission" date="2020-02" db="EMBL/GenBank/DDBJ databases">
        <authorList>
            <person name="Meier V. D."/>
        </authorList>
    </citation>
    <scope>NUCLEOTIDE SEQUENCE</scope>
    <source>
        <strain evidence="4">AVDCRST_MAG22</strain>
    </source>
</reference>
<dbReference type="Gene3D" id="3.40.630.190">
    <property type="entry name" value="LCP protein"/>
    <property type="match status" value="1"/>
</dbReference>
<feature type="domain" description="Cell envelope-related transcriptional attenuator" evidence="3">
    <location>
        <begin position="131"/>
        <end position="275"/>
    </location>
</feature>
<dbReference type="EMBL" id="CADCUV010000171">
    <property type="protein sequence ID" value="CAA9434534.1"/>
    <property type="molecule type" value="Genomic_DNA"/>
</dbReference>
<dbReference type="Pfam" id="PF03816">
    <property type="entry name" value="LytR_cpsA_psr"/>
    <property type="match status" value="1"/>
</dbReference>
<organism evidence="4">
    <name type="scientific">uncultured Rubrobacteraceae bacterium</name>
    <dbReference type="NCBI Taxonomy" id="349277"/>
    <lineage>
        <taxon>Bacteria</taxon>
        <taxon>Bacillati</taxon>
        <taxon>Actinomycetota</taxon>
        <taxon>Rubrobacteria</taxon>
        <taxon>Rubrobacterales</taxon>
        <taxon>Rubrobacteraceae</taxon>
        <taxon>environmental samples</taxon>
    </lineage>
</organism>
<dbReference type="AlphaFoldDB" id="A0A6J4Q4F2"/>
<proteinExistence type="inferred from homology"/>
<dbReference type="InterPro" id="IPR050922">
    <property type="entry name" value="LytR/CpsA/Psr_CW_biosynth"/>
</dbReference>